<dbReference type="Pfam" id="PF07589">
    <property type="entry name" value="PEP-CTERM"/>
    <property type="match status" value="1"/>
</dbReference>
<keyword evidence="4" id="KW-1185">Reference proteome</keyword>
<proteinExistence type="predicted"/>
<dbReference type="Proteomes" id="UP000644507">
    <property type="component" value="Unassembled WGS sequence"/>
</dbReference>
<evidence type="ECO:0000259" key="2">
    <source>
        <dbReference type="Pfam" id="PF07589"/>
    </source>
</evidence>
<evidence type="ECO:0000256" key="1">
    <source>
        <dbReference type="SAM" id="SignalP"/>
    </source>
</evidence>
<comment type="caution">
    <text evidence="3">The sequence shown here is derived from an EMBL/GenBank/DDBJ whole genome shotgun (WGS) entry which is preliminary data.</text>
</comment>
<dbReference type="EMBL" id="BMXI01000027">
    <property type="protein sequence ID" value="GHC67741.1"/>
    <property type="molecule type" value="Genomic_DNA"/>
</dbReference>
<name>A0A918TZB6_9BACT</name>
<dbReference type="AlphaFoldDB" id="A0A918TZB6"/>
<keyword evidence="1" id="KW-0732">Signal</keyword>
<reference evidence="3" key="1">
    <citation type="journal article" date="2014" name="Int. J. Syst. Evol. Microbiol.">
        <title>Complete genome sequence of Corynebacterium casei LMG S-19264T (=DSM 44701T), isolated from a smear-ripened cheese.</title>
        <authorList>
            <consortium name="US DOE Joint Genome Institute (JGI-PGF)"/>
            <person name="Walter F."/>
            <person name="Albersmeier A."/>
            <person name="Kalinowski J."/>
            <person name="Ruckert C."/>
        </authorList>
    </citation>
    <scope>NUCLEOTIDE SEQUENCE</scope>
    <source>
        <strain evidence="3">KCTC 12988</strain>
    </source>
</reference>
<sequence length="257" mass="26473">MNNSIISAQALAAALITFGSLADESCAALSAVGDIAFTSWTSDSGNPGGENFSFIALADIGVNQSIFFDDEEWDSSTGFGGSTSEGVIQWQNTEGSIISAGTIITLSSASSNDSTNPSSNFGTITEPDTGFNLASIDGMFAYLGSVRNPTTFLAGIGDADSSSGLTSLTGTELSLGLTALDTDGAVSIEYSGPRSGLVEFPDYLSLINDASNWSTNSTLTNLPVGGFNTNSFTVIPEPSSAFLLGLGTIGLAYRRRR</sequence>
<accession>A0A918TZB6</accession>
<feature type="signal peptide" evidence="1">
    <location>
        <begin position="1"/>
        <end position="22"/>
    </location>
</feature>
<organism evidence="3 4">
    <name type="scientific">Roseibacillus persicicus</name>
    <dbReference type="NCBI Taxonomy" id="454148"/>
    <lineage>
        <taxon>Bacteria</taxon>
        <taxon>Pseudomonadati</taxon>
        <taxon>Verrucomicrobiota</taxon>
        <taxon>Verrucomicrobiia</taxon>
        <taxon>Verrucomicrobiales</taxon>
        <taxon>Verrucomicrobiaceae</taxon>
        <taxon>Roseibacillus</taxon>
    </lineage>
</organism>
<dbReference type="RefSeq" id="WP_189574509.1">
    <property type="nucleotide sequence ID" value="NZ_BMXI01000027.1"/>
</dbReference>
<feature type="domain" description="Ice-binding protein C-terminal" evidence="2">
    <location>
        <begin position="235"/>
        <end position="256"/>
    </location>
</feature>
<evidence type="ECO:0000313" key="3">
    <source>
        <dbReference type="EMBL" id="GHC67741.1"/>
    </source>
</evidence>
<gene>
    <name evidence="3" type="ORF">GCM10007100_39810</name>
</gene>
<reference evidence="3" key="2">
    <citation type="submission" date="2020-09" db="EMBL/GenBank/DDBJ databases">
        <authorList>
            <person name="Sun Q."/>
            <person name="Kim S."/>
        </authorList>
    </citation>
    <scope>NUCLEOTIDE SEQUENCE</scope>
    <source>
        <strain evidence="3">KCTC 12988</strain>
    </source>
</reference>
<dbReference type="InterPro" id="IPR013424">
    <property type="entry name" value="Ice-binding_C"/>
</dbReference>
<feature type="chain" id="PRO_5037287144" description="Ice-binding protein C-terminal domain-containing protein" evidence="1">
    <location>
        <begin position="23"/>
        <end position="257"/>
    </location>
</feature>
<protein>
    <recommendedName>
        <fullName evidence="2">Ice-binding protein C-terminal domain-containing protein</fullName>
    </recommendedName>
</protein>
<dbReference type="NCBIfam" id="TIGR02595">
    <property type="entry name" value="PEP_CTERM"/>
    <property type="match status" value="1"/>
</dbReference>
<evidence type="ECO:0000313" key="4">
    <source>
        <dbReference type="Proteomes" id="UP000644507"/>
    </source>
</evidence>